<feature type="domain" description="Coilin tudor" evidence="2">
    <location>
        <begin position="464"/>
        <end position="552"/>
    </location>
</feature>
<feature type="compositionally biased region" description="Basic and acidic residues" evidence="1">
    <location>
        <begin position="398"/>
        <end position="407"/>
    </location>
</feature>
<dbReference type="InterPro" id="IPR056398">
    <property type="entry name" value="Tudor_Coilin"/>
</dbReference>
<dbReference type="EMBL" id="KZ992935">
    <property type="protein sequence ID" value="RKP06187.1"/>
    <property type="molecule type" value="Genomic_DNA"/>
</dbReference>
<dbReference type="Proteomes" id="UP000271241">
    <property type="component" value="Unassembled WGS sequence"/>
</dbReference>
<dbReference type="GO" id="GO:0030619">
    <property type="term" value="F:U1 snRNA binding"/>
    <property type="evidence" value="ECO:0007669"/>
    <property type="project" value="TreeGrafter"/>
</dbReference>
<dbReference type="AlphaFoldDB" id="A0A4P9XK65"/>
<dbReference type="STRING" id="78915.A0A4P9XK65"/>
<proteinExistence type="predicted"/>
<feature type="compositionally biased region" description="Acidic residues" evidence="1">
    <location>
        <begin position="188"/>
        <end position="198"/>
    </location>
</feature>
<evidence type="ECO:0000313" key="4">
    <source>
        <dbReference type="Proteomes" id="UP000271241"/>
    </source>
</evidence>
<feature type="compositionally biased region" description="Basic residues" evidence="1">
    <location>
        <begin position="118"/>
        <end position="132"/>
    </location>
</feature>
<dbReference type="InterPro" id="IPR024822">
    <property type="entry name" value="Coilin"/>
</dbReference>
<evidence type="ECO:0000259" key="2">
    <source>
        <dbReference type="Pfam" id="PF23086"/>
    </source>
</evidence>
<feature type="compositionally biased region" description="Low complexity" evidence="1">
    <location>
        <begin position="199"/>
        <end position="210"/>
    </location>
</feature>
<evidence type="ECO:0000313" key="3">
    <source>
        <dbReference type="EMBL" id="RKP06187.1"/>
    </source>
</evidence>
<sequence>MRIRLESVAPLVPLRCWYEVPAQNDLTIHQLLQQIAQDFGLATSGKSTLALELDGFRLLPSGRAGGLLRENDLLRVISLVRDEASSKTTTVAGKTAKRSRSVYARACAEDTSDSSLRASKRRTHTAASKRLHAKAEKPTLPDTDASSAQEASQTDSTSESSSESSAESSAESSTSSSESSSESSSSESENDSDSDDSSASDSDSSSAPSEVAIANDTSKAEAAKSMAKQDAVTDSTLTPPGKGTSATHRRNMRRKLARQRAHEASSTLKEGQCAPAKERATDDATENALHVRVQKTAVQAISPHVLAASNKNKSKAFAKKMSGAVRTHVHFDQTLNDEASPSQNSNLNEEHAVQASGDILQSPPRLVVTAVEFHGVRPSASWHQYRTEPIPMSPTPEAKPDGDEIRSPQKRRGKAKKQRNTDADAQPEITVANQATAAKDVATADMSAGKSTDKVEVANVMRKRDYASYESLTSLPQEGQVIAFKMLEMSADYSPEISDYKEATVLAYNPVMDQVTLRLAACPAPVQLDPDEEVCPRRFEMQLDDDEYVIEGQHPQEVIRVERNSLFDLKLVA</sequence>
<feature type="region of interest" description="Disordered" evidence="1">
    <location>
        <begin position="91"/>
        <end position="285"/>
    </location>
</feature>
<gene>
    <name evidence="3" type="ORF">THASP1DRAFT_31994</name>
</gene>
<dbReference type="GO" id="GO:0015030">
    <property type="term" value="C:Cajal body"/>
    <property type="evidence" value="ECO:0007669"/>
    <property type="project" value="TreeGrafter"/>
</dbReference>
<organism evidence="3 4">
    <name type="scientific">Thamnocephalis sphaerospora</name>
    <dbReference type="NCBI Taxonomy" id="78915"/>
    <lineage>
        <taxon>Eukaryota</taxon>
        <taxon>Fungi</taxon>
        <taxon>Fungi incertae sedis</taxon>
        <taxon>Zoopagomycota</taxon>
        <taxon>Zoopagomycotina</taxon>
        <taxon>Zoopagomycetes</taxon>
        <taxon>Zoopagales</taxon>
        <taxon>Sigmoideomycetaceae</taxon>
        <taxon>Thamnocephalis</taxon>
    </lineage>
</organism>
<feature type="compositionally biased region" description="Low complexity" evidence="1">
    <location>
        <begin position="150"/>
        <end position="187"/>
    </location>
</feature>
<evidence type="ECO:0000256" key="1">
    <source>
        <dbReference type="SAM" id="MobiDB-lite"/>
    </source>
</evidence>
<dbReference type="Pfam" id="PF23086">
    <property type="entry name" value="Tudor_Coilin"/>
    <property type="match status" value="1"/>
</dbReference>
<dbReference type="GO" id="GO:0000387">
    <property type="term" value="P:spliceosomal snRNP assembly"/>
    <property type="evidence" value="ECO:0007669"/>
    <property type="project" value="TreeGrafter"/>
</dbReference>
<dbReference type="OrthoDB" id="74813at2759"/>
<reference evidence="4" key="1">
    <citation type="journal article" date="2018" name="Nat. Microbiol.">
        <title>Leveraging single-cell genomics to expand the fungal tree of life.</title>
        <authorList>
            <person name="Ahrendt S.R."/>
            <person name="Quandt C.A."/>
            <person name="Ciobanu D."/>
            <person name="Clum A."/>
            <person name="Salamov A."/>
            <person name="Andreopoulos B."/>
            <person name="Cheng J.F."/>
            <person name="Woyke T."/>
            <person name="Pelin A."/>
            <person name="Henrissat B."/>
            <person name="Reynolds N.K."/>
            <person name="Benny G.L."/>
            <person name="Smith M.E."/>
            <person name="James T.Y."/>
            <person name="Grigoriev I.V."/>
        </authorList>
    </citation>
    <scope>NUCLEOTIDE SEQUENCE [LARGE SCALE GENOMIC DNA]</scope>
    <source>
        <strain evidence="4">RSA 1356</strain>
    </source>
</reference>
<feature type="compositionally biased region" description="Basic residues" evidence="1">
    <location>
        <begin position="408"/>
        <end position="418"/>
    </location>
</feature>
<dbReference type="PANTHER" id="PTHR15197:SF0">
    <property type="entry name" value="COILIN"/>
    <property type="match status" value="1"/>
</dbReference>
<keyword evidence="4" id="KW-1185">Reference proteome</keyword>
<accession>A0A4P9XK65</accession>
<protein>
    <recommendedName>
        <fullName evidence="2">Coilin tudor domain-containing protein</fullName>
    </recommendedName>
</protein>
<dbReference type="PANTHER" id="PTHR15197">
    <property type="entry name" value="COILIN P80"/>
    <property type="match status" value="1"/>
</dbReference>
<feature type="region of interest" description="Disordered" evidence="1">
    <location>
        <begin position="382"/>
        <end position="436"/>
    </location>
</feature>
<dbReference type="GO" id="GO:0030620">
    <property type="term" value="F:U2 snRNA binding"/>
    <property type="evidence" value="ECO:0007669"/>
    <property type="project" value="TreeGrafter"/>
</dbReference>
<feature type="compositionally biased region" description="Basic residues" evidence="1">
    <location>
        <begin position="247"/>
        <end position="259"/>
    </location>
</feature>
<name>A0A4P9XK65_9FUNG</name>